<dbReference type="EMBL" id="JAGPNK010000001">
    <property type="protein sequence ID" value="KAH7328399.1"/>
    <property type="molecule type" value="Genomic_DNA"/>
</dbReference>
<keyword evidence="9" id="KW-0746">Sphingolipid metabolism</keyword>
<dbReference type="SUPFAM" id="SSF56219">
    <property type="entry name" value="DNase I-like"/>
    <property type="match status" value="1"/>
</dbReference>
<feature type="domain" description="Endonuclease/exonuclease/phosphatase" evidence="15">
    <location>
        <begin position="24"/>
        <end position="335"/>
    </location>
</feature>
<organism evidence="16 17">
    <name type="scientific">Stachybotrys elegans</name>
    <dbReference type="NCBI Taxonomy" id="80388"/>
    <lineage>
        <taxon>Eukaryota</taxon>
        <taxon>Fungi</taxon>
        <taxon>Dikarya</taxon>
        <taxon>Ascomycota</taxon>
        <taxon>Pezizomycotina</taxon>
        <taxon>Sordariomycetes</taxon>
        <taxon>Hypocreomycetidae</taxon>
        <taxon>Hypocreales</taxon>
        <taxon>Stachybotryaceae</taxon>
        <taxon>Stachybotrys</taxon>
    </lineage>
</organism>
<evidence type="ECO:0000256" key="8">
    <source>
        <dbReference type="ARBA" id="ARBA00022842"/>
    </source>
</evidence>
<dbReference type="Proteomes" id="UP000813444">
    <property type="component" value="Unassembled WGS sequence"/>
</dbReference>
<keyword evidence="6" id="KW-0479">Metal-binding</keyword>
<dbReference type="InterPro" id="IPR038772">
    <property type="entry name" value="Sph/SMPD2-like"/>
</dbReference>
<keyword evidence="17" id="KW-1185">Reference proteome</keyword>
<feature type="transmembrane region" description="Helical" evidence="14">
    <location>
        <begin position="449"/>
        <end position="467"/>
    </location>
</feature>
<dbReference type="PANTHER" id="PTHR16320:SF24">
    <property type="entry name" value="PHOSPHODIESTERASE, PUTATIVE-RELATED"/>
    <property type="match status" value="1"/>
</dbReference>
<protein>
    <submittedName>
        <fullName evidence="16">Endonuclease/exonuclease/phosphatase</fullName>
    </submittedName>
</protein>
<evidence type="ECO:0000256" key="10">
    <source>
        <dbReference type="ARBA" id="ARBA00022989"/>
    </source>
</evidence>
<keyword evidence="16" id="KW-0540">Nuclease</keyword>
<evidence type="ECO:0000256" key="9">
    <source>
        <dbReference type="ARBA" id="ARBA00022919"/>
    </source>
</evidence>
<evidence type="ECO:0000256" key="3">
    <source>
        <dbReference type="ARBA" id="ARBA00004991"/>
    </source>
</evidence>
<name>A0A8K0T0R5_9HYPO</name>
<comment type="subcellular location">
    <subcellularLocation>
        <location evidence="1">Membrane</location>
        <topology evidence="1">Multi-pass membrane protein</topology>
    </subcellularLocation>
</comment>
<dbReference type="AlphaFoldDB" id="A0A8K0T0R5"/>
<feature type="transmembrane region" description="Helical" evidence="14">
    <location>
        <begin position="473"/>
        <end position="499"/>
    </location>
</feature>
<comment type="caution">
    <text evidence="16">The sequence shown here is derived from an EMBL/GenBank/DDBJ whole genome shotgun (WGS) entry which is preliminary data.</text>
</comment>
<dbReference type="GO" id="GO:0016020">
    <property type="term" value="C:membrane"/>
    <property type="evidence" value="ECO:0007669"/>
    <property type="project" value="UniProtKB-SubCell"/>
</dbReference>
<evidence type="ECO:0000256" key="13">
    <source>
        <dbReference type="SAM" id="MobiDB-lite"/>
    </source>
</evidence>
<keyword evidence="7" id="KW-0378">Hydrolase</keyword>
<keyword evidence="8" id="KW-0460">Magnesium</keyword>
<evidence type="ECO:0000256" key="6">
    <source>
        <dbReference type="ARBA" id="ARBA00022723"/>
    </source>
</evidence>
<dbReference type="Gene3D" id="3.60.10.10">
    <property type="entry name" value="Endonuclease/exonuclease/phosphatase"/>
    <property type="match status" value="1"/>
</dbReference>
<evidence type="ECO:0000256" key="7">
    <source>
        <dbReference type="ARBA" id="ARBA00022801"/>
    </source>
</evidence>
<proteinExistence type="inferred from homology"/>
<comment type="pathway">
    <text evidence="3">Sphingolipid metabolism.</text>
</comment>
<dbReference type="FunFam" id="3.60.10.10:FF:000059">
    <property type="entry name" value="Inositol phosphosphingolipids phospholipase C"/>
    <property type="match status" value="1"/>
</dbReference>
<evidence type="ECO:0000313" key="16">
    <source>
        <dbReference type="EMBL" id="KAH7328399.1"/>
    </source>
</evidence>
<evidence type="ECO:0000313" key="17">
    <source>
        <dbReference type="Proteomes" id="UP000813444"/>
    </source>
</evidence>
<evidence type="ECO:0000256" key="1">
    <source>
        <dbReference type="ARBA" id="ARBA00004141"/>
    </source>
</evidence>
<dbReference type="Pfam" id="PF03372">
    <property type="entry name" value="Exo_endo_phos"/>
    <property type="match status" value="1"/>
</dbReference>
<keyword evidence="12 14" id="KW-0472">Membrane</keyword>
<dbReference type="OrthoDB" id="387657at2759"/>
<evidence type="ECO:0000256" key="5">
    <source>
        <dbReference type="ARBA" id="ARBA00022692"/>
    </source>
</evidence>
<comment type="pathway">
    <text evidence="2">Lipid metabolism; sphingolipid metabolism.</text>
</comment>
<evidence type="ECO:0000256" key="2">
    <source>
        <dbReference type="ARBA" id="ARBA00004760"/>
    </source>
</evidence>
<comment type="similarity">
    <text evidence="4">Belongs to the neutral sphingomyelinase family.</text>
</comment>
<evidence type="ECO:0000256" key="12">
    <source>
        <dbReference type="ARBA" id="ARBA00023136"/>
    </source>
</evidence>
<dbReference type="PANTHER" id="PTHR16320">
    <property type="entry name" value="SPHINGOMYELINASE FAMILY MEMBER"/>
    <property type="match status" value="1"/>
</dbReference>
<dbReference type="GO" id="GO:0004767">
    <property type="term" value="F:sphingomyelin phosphodiesterase activity"/>
    <property type="evidence" value="ECO:0007669"/>
    <property type="project" value="InterPro"/>
</dbReference>
<keyword evidence="5 14" id="KW-0812">Transmembrane</keyword>
<keyword evidence="10 14" id="KW-1133">Transmembrane helix</keyword>
<accession>A0A8K0T0R5</accession>
<evidence type="ECO:0000256" key="14">
    <source>
        <dbReference type="SAM" id="Phobius"/>
    </source>
</evidence>
<keyword evidence="16" id="KW-0255">Endonuclease</keyword>
<evidence type="ECO:0000259" key="15">
    <source>
        <dbReference type="Pfam" id="PF03372"/>
    </source>
</evidence>
<dbReference type="InterPro" id="IPR005135">
    <property type="entry name" value="Endo/exonuclease/phosphatase"/>
</dbReference>
<feature type="region of interest" description="Disordered" evidence="13">
    <location>
        <begin position="266"/>
        <end position="291"/>
    </location>
</feature>
<evidence type="ECO:0000256" key="4">
    <source>
        <dbReference type="ARBA" id="ARBA00006335"/>
    </source>
</evidence>
<dbReference type="GO" id="GO:0006665">
    <property type="term" value="P:sphingolipid metabolic process"/>
    <property type="evidence" value="ECO:0007669"/>
    <property type="project" value="UniProtKB-KW"/>
</dbReference>
<reference evidence="16" key="1">
    <citation type="journal article" date="2021" name="Nat. Commun.">
        <title>Genetic determinants of endophytism in the Arabidopsis root mycobiome.</title>
        <authorList>
            <person name="Mesny F."/>
            <person name="Miyauchi S."/>
            <person name="Thiergart T."/>
            <person name="Pickel B."/>
            <person name="Atanasova L."/>
            <person name="Karlsson M."/>
            <person name="Huettel B."/>
            <person name="Barry K.W."/>
            <person name="Haridas S."/>
            <person name="Chen C."/>
            <person name="Bauer D."/>
            <person name="Andreopoulos W."/>
            <person name="Pangilinan J."/>
            <person name="LaButti K."/>
            <person name="Riley R."/>
            <person name="Lipzen A."/>
            <person name="Clum A."/>
            <person name="Drula E."/>
            <person name="Henrissat B."/>
            <person name="Kohler A."/>
            <person name="Grigoriev I.V."/>
            <person name="Martin F.M."/>
            <person name="Hacquard S."/>
        </authorList>
    </citation>
    <scope>NUCLEOTIDE SEQUENCE</scope>
    <source>
        <strain evidence="16">MPI-CAGE-CH-0235</strain>
    </source>
</reference>
<dbReference type="GO" id="GO:0004519">
    <property type="term" value="F:endonuclease activity"/>
    <property type="evidence" value="ECO:0007669"/>
    <property type="project" value="UniProtKB-KW"/>
</dbReference>
<gene>
    <name evidence="16" type="ORF">B0I35DRAFT_506879</name>
</gene>
<keyword evidence="11" id="KW-0443">Lipid metabolism</keyword>
<dbReference type="InterPro" id="IPR036691">
    <property type="entry name" value="Endo/exonu/phosph_ase_sf"/>
</dbReference>
<evidence type="ECO:0000256" key="11">
    <source>
        <dbReference type="ARBA" id="ARBA00023098"/>
    </source>
</evidence>
<dbReference type="GO" id="GO:0046872">
    <property type="term" value="F:metal ion binding"/>
    <property type="evidence" value="ECO:0007669"/>
    <property type="project" value="UniProtKB-KW"/>
</dbReference>
<sequence>MARPAGNAPANGADPTSVSELNLLTLNCWGLLHISALRTPRLAEIGRQIAALDPAPHIVCLQECWTQDDYRAIRRETRLALPYGKFYFSGAFGGGLAILSRWPIEESSMFKYPLNGRPTAFFRGDWYVGKGIACATIAFGPSKNHVIDVFNTHTHAPYERGPKDSYVCHRTAQAWEMAKLLRAAADRGHLVVALGDFNMLPRSLAHRIITARAPVRDVWRVLHPDSSLGPADHGPERARSRPVPTAAFNLRENGATSDSICNTWQWTKNAENRSRARKGPPPPIDMETPDKRGKRLDYIFASAGDLSSGSAWLVKSASVEMTQRHPDLQVSLSDHFAVFATLRLHPLPEPLLPPSARPASPSTTVADSALESGAYLAPGTPTSTNTNYGEASGASGSAAVGFDAQLRALQRSDHDGDGAPISAAMYDEILSLVHRYTAREVGERYWRGVRFYAALIVWVACLVAVWFSPANFVAFLLMLLSSLGLAAGVVEGLLSLLFFSWEIRALKEFEWEIRNAKAVATGDLAGPLDSDDVKL</sequence>